<evidence type="ECO:0000256" key="1">
    <source>
        <dbReference type="SAM" id="MobiDB-lite"/>
    </source>
</evidence>
<evidence type="ECO:0000313" key="2">
    <source>
        <dbReference type="EMBL" id="KAF9661264.1"/>
    </source>
</evidence>
<gene>
    <name evidence="2" type="ORF">SADUNF_Sadunf19G0050100</name>
</gene>
<keyword evidence="3" id="KW-1185">Reference proteome</keyword>
<feature type="compositionally biased region" description="Basic and acidic residues" evidence="1">
    <location>
        <begin position="39"/>
        <end position="54"/>
    </location>
</feature>
<organism evidence="2 3">
    <name type="scientific">Salix dunnii</name>
    <dbReference type="NCBI Taxonomy" id="1413687"/>
    <lineage>
        <taxon>Eukaryota</taxon>
        <taxon>Viridiplantae</taxon>
        <taxon>Streptophyta</taxon>
        <taxon>Embryophyta</taxon>
        <taxon>Tracheophyta</taxon>
        <taxon>Spermatophyta</taxon>
        <taxon>Magnoliopsida</taxon>
        <taxon>eudicotyledons</taxon>
        <taxon>Gunneridae</taxon>
        <taxon>Pentapetalae</taxon>
        <taxon>rosids</taxon>
        <taxon>fabids</taxon>
        <taxon>Malpighiales</taxon>
        <taxon>Salicaceae</taxon>
        <taxon>Saliceae</taxon>
        <taxon>Salix</taxon>
    </lineage>
</organism>
<dbReference type="EMBL" id="JADGMS010000019">
    <property type="protein sequence ID" value="KAF9661264.1"/>
    <property type="molecule type" value="Genomic_DNA"/>
</dbReference>
<evidence type="ECO:0000313" key="3">
    <source>
        <dbReference type="Proteomes" id="UP000657918"/>
    </source>
</evidence>
<protein>
    <submittedName>
        <fullName evidence="2">Uncharacterized protein</fullName>
    </submittedName>
</protein>
<comment type="caution">
    <text evidence="2">The sequence shown here is derived from an EMBL/GenBank/DDBJ whole genome shotgun (WGS) entry which is preliminary data.</text>
</comment>
<dbReference type="Proteomes" id="UP000657918">
    <property type="component" value="Unassembled WGS sequence"/>
</dbReference>
<proteinExistence type="predicted"/>
<dbReference type="AlphaFoldDB" id="A0A835MF61"/>
<dbReference type="OrthoDB" id="822953at2759"/>
<reference evidence="2 3" key="1">
    <citation type="submission" date="2020-10" db="EMBL/GenBank/DDBJ databases">
        <title>Plant Genome Project.</title>
        <authorList>
            <person name="Zhang R.-G."/>
        </authorList>
    </citation>
    <scope>NUCLEOTIDE SEQUENCE [LARGE SCALE GENOMIC DNA]</scope>
    <source>
        <strain evidence="2">FAFU-HL-1</strain>
        <tissue evidence="2">Leaf</tissue>
    </source>
</reference>
<name>A0A835MF61_9ROSI</name>
<sequence>MTLKIRKLREFVLCKLKKDPETIMPAYEDGEASSNFTSDHLENQNSNEDHHPQNFEEGGYGAPMPSCFTNNEQEDDYQIQQHLNSFRDSNDMGDYNLDAALQYPYRNITKRDNSSHRKANISEMMQHKCQVELGGLTIALIYDGTYGAKAFSL</sequence>
<feature type="region of interest" description="Disordered" evidence="1">
    <location>
        <begin position="29"/>
        <end position="70"/>
    </location>
</feature>
<accession>A0A835MF61</accession>